<dbReference type="Pfam" id="PF17862">
    <property type="entry name" value="AAA_lid_3"/>
    <property type="match status" value="1"/>
</dbReference>
<dbReference type="KEGG" id="tasa:A1Q1_00896"/>
<keyword evidence="6" id="KW-0647">Proteasome</keyword>
<evidence type="ECO:0000256" key="7">
    <source>
        <dbReference type="ARBA" id="ARBA00024661"/>
    </source>
</evidence>
<evidence type="ECO:0000256" key="5">
    <source>
        <dbReference type="ARBA" id="ARBA00022840"/>
    </source>
</evidence>
<dbReference type="GO" id="GO:0016887">
    <property type="term" value="F:ATP hydrolysis activity"/>
    <property type="evidence" value="ECO:0007669"/>
    <property type="project" value="InterPro"/>
</dbReference>
<evidence type="ECO:0000256" key="1">
    <source>
        <dbReference type="ARBA" id="ARBA00004496"/>
    </source>
</evidence>
<dbReference type="FunFam" id="1.10.8.60:FF:000009">
    <property type="entry name" value="26S protease regulatory subunit 6A"/>
    <property type="match status" value="1"/>
</dbReference>
<sequence>MQQAEKFKTLGIKPPKGCLMYGPPGTGKTLLARACAAQTNACYLKLAGPSLVQMYIGDGAKLVRDAFELAKQKAPAIIFIDELDAVGTKRFDSNKAGDREVQRTMLELLNQLDGFSSDERIKVIAATNRIDILDPALLRSGRLDRKIEFPLPNESARERILQIHARKLNHKGVNFEELARSTEDMNGAQLKAVCVEAGMNATQLSHEHFMGGILEVQARKAKEHHGQEVSYYVSLDGEFTNAKERRRFRHLSPHAHLASPLHADVADSIPPGRIEHTSLPSGLHQRDQDLVTFTHCGLPGAGLFRSRAQESGRGRRMGTLGVVLATGTDVFELEGPLEDLYDRLEGVSDPFEDDGTDKAAVKALLDEVWANSKAKNREAPEPQSAKTLAGMLSKRIRHPITYMPALLGMMGPELITVYKASLAGQRISHTDAYDMFIDMSDVLSVLGDIDVRSLDKFQSPPPILQCQPEVGKKPSTRVVTYSFADLGLYRSLVLLDQSPRGVRATTVGFTATNRSGGMWLVVFELLESMWHLCVGVCDFALGRGRVGIQLEDSEDARLLRDADVHSLLDNYDDEDDIAMSTEPDDGSIPDDTARRGRLILDQFHHNAYHLYARLISVSAGSWELTPAQLKELTGRWTGGNEEERQWLALARNWNVEPAIGSENTEGGASVSEQ</sequence>
<evidence type="ECO:0000313" key="11">
    <source>
        <dbReference type="EMBL" id="EJT49883.1"/>
    </source>
</evidence>
<evidence type="ECO:0000259" key="10">
    <source>
        <dbReference type="SMART" id="SM00382"/>
    </source>
</evidence>
<dbReference type="InterPro" id="IPR018626">
    <property type="entry name" value="LCHN/Anr2"/>
</dbReference>
<dbReference type="GO" id="GO:0008540">
    <property type="term" value="C:proteasome regulatory particle, base subcomplex"/>
    <property type="evidence" value="ECO:0007669"/>
    <property type="project" value="UniProtKB-ARBA"/>
</dbReference>
<evidence type="ECO:0000256" key="9">
    <source>
        <dbReference type="RuleBase" id="RU003651"/>
    </source>
</evidence>
<evidence type="ECO:0000256" key="6">
    <source>
        <dbReference type="ARBA" id="ARBA00022942"/>
    </source>
</evidence>
<reference evidence="11 12" key="1">
    <citation type="journal article" date="2012" name="Eukaryot. Cell">
        <title>Draft genome sequence of CBS 2479, the standard type strain of Trichosporon asahii.</title>
        <authorList>
            <person name="Yang R.Y."/>
            <person name="Li H.T."/>
            <person name="Zhu H."/>
            <person name="Zhou G.P."/>
            <person name="Wang M."/>
            <person name="Wang L."/>
        </authorList>
    </citation>
    <scope>NUCLEOTIDE SEQUENCE [LARGE SCALE GENOMIC DNA]</scope>
    <source>
        <strain evidence="12">ATCC 90039 / CBS 2479 / JCM 2466 / KCTC 7840 / NCYC 2677 / UAMH 7654</strain>
    </source>
</reference>
<comment type="caution">
    <text evidence="11">The sequence shown here is derived from an EMBL/GenBank/DDBJ whole genome shotgun (WGS) entry which is preliminary data.</text>
</comment>
<name>J5QZ75_TRIAS</name>
<dbReference type="PROSITE" id="PS00674">
    <property type="entry name" value="AAA"/>
    <property type="match status" value="1"/>
</dbReference>
<keyword evidence="4 9" id="KW-0547">Nucleotide-binding</keyword>
<dbReference type="Gene3D" id="3.40.50.300">
    <property type="entry name" value="P-loop containing nucleotide triphosphate hydrolases"/>
    <property type="match status" value="1"/>
</dbReference>
<dbReference type="InterPro" id="IPR027417">
    <property type="entry name" value="P-loop_NTPase"/>
</dbReference>
<dbReference type="RefSeq" id="XP_014180994.1">
    <property type="nucleotide sequence ID" value="XM_014325519.1"/>
</dbReference>
<comment type="function">
    <text evidence="7">The 26S proteasome is involved in the ATP-dependent degradation of ubiquitinated proteins. The regulatory (or ATPase) complex confers ATP dependency and substrate specificity to the 26S complex.</text>
</comment>
<dbReference type="PANTHER" id="PTHR23073">
    <property type="entry name" value="26S PROTEASOME REGULATORY SUBUNIT"/>
    <property type="match status" value="1"/>
</dbReference>
<organism evidence="11 12">
    <name type="scientific">Trichosporon asahii var. asahii (strain ATCC 90039 / CBS 2479 / JCM 2466 / KCTC 7840 / NBRC 103889/ NCYC 2677 / UAMH 7654)</name>
    <name type="common">Yeast</name>
    <dbReference type="NCBI Taxonomy" id="1186058"/>
    <lineage>
        <taxon>Eukaryota</taxon>
        <taxon>Fungi</taxon>
        <taxon>Dikarya</taxon>
        <taxon>Basidiomycota</taxon>
        <taxon>Agaricomycotina</taxon>
        <taxon>Tremellomycetes</taxon>
        <taxon>Trichosporonales</taxon>
        <taxon>Trichosporonaceae</taxon>
        <taxon>Trichosporon</taxon>
    </lineage>
</organism>
<comment type="subcellular location">
    <subcellularLocation>
        <location evidence="1">Cytoplasm</location>
    </subcellularLocation>
</comment>
<keyword evidence="5 9" id="KW-0067">ATP-binding</keyword>
<evidence type="ECO:0000256" key="4">
    <source>
        <dbReference type="ARBA" id="ARBA00022741"/>
    </source>
</evidence>
<feature type="domain" description="AAA+ ATPase" evidence="10">
    <location>
        <begin position="14"/>
        <end position="153"/>
    </location>
</feature>
<dbReference type="Pfam" id="PF00004">
    <property type="entry name" value="AAA"/>
    <property type="match status" value="1"/>
</dbReference>
<gene>
    <name evidence="11" type="ORF">A1Q1_00896</name>
</gene>
<dbReference type="InterPro" id="IPR041569">
    <property type="entry name" value="AAA_lid_3"/>
</dbReference>
<dbReference type="SMART" id="SM00382">
    <property type="entry name" value="AAA"/>
    <property type="match status" value="1"/>
</dbReference>
<dbReference type="HOGENOM" id="CLU_408362_0_0_1"/>
<dbReference type="VEuPathDB" id="FungiDB:A1Q1_00896"/>
<dbReference type="InterPro" id="IPR003593">
    <property type="entry name" value="AAA+_ATPase"/>
</dbReference>
<dbReference type="OrthoDB" id="9443236at2759"/>
<accession>J5QZ75</accession>
<comment type="similarity">
    <text evidence="2 9">Belongs to the AAA ATPase family.</text>
</comment>
<keyword evidence="3" id="KW-0963">Cytoplasm</keyword>
<dbReference type="EMBL" id="ALBS01000144">
    <property type="protein sequence ID" value="EJT49883.1"/>
    <property type="molecule type" value="Genomic_DNA"/>
</dbReference>
<dbReference type="GO" id="GO:0005737">
    <property type="term" value="C:cytoplasm"/>
    <property type="evidence" value="ECO:0007669"/>
    <property type="project" value="UniProtKB-SubCell"/>
</dbReference>
<evidence type="ECO:0000313" key="12">
    <source>
        <dbReference type="Proteomes" id="UP000002748"/>
    </source>
</evidence>
<dbReference type="InterPro" id="IPR003959">
    <property type="entry name" value="ATPase_AAA_core"/>
</dbReference>
<dbReference type="SUPFAM" id="SSF52540">
    <property type="entry name" value="P-loop containing nucleoside triphosphate hydrolases"/>
    <property type="match status" value="1"/>
</dbReference>
<dbReference type="FunFam" id="3.40.50.300:FF:000033">
    <property type="entry name" value="26S protease regulatory subunit 6B"/>
    <property type="match status" value="1"/>
</dbReference>
<dbReference type="AlphaFoldDB" id="J5QZ75"/>
<dbReference type="GeneID" id="25984410"/>
<dbReference type="InterPro" id="IPR050221">
    <property type="entry name" value="26S_Proteasome_ATPase"/>
</dbReference>
<dbReference type="Proteomes" id="UP000002748">
    <property type="component" value="Unassembled WGS sequence"/>
</dbReference>
<dbReference type="InterPro" id="IPR003960">
    <property type="entry name" value="ATPase_AAA_CS"/>
</dbReference>
<evidence type="ECO:0000256" key="3">
    <source>
        <dbReference type="ARBA" id="ARBA00022490"/>
    </source>
</evidence>
<dbReference type="Gene3D" id="1.10.8.60">
    <property type="match status" value="1"/>
</dbReference>
<protein>
    <recommendedName>
        <fullName evidence="8">26S proteasome regulatory subunit 6B homolog</fullName>
    </recommendedName>
</protein>
<evidence type="ECO:0000256" key="2">
    <source>
        <dbReference type="ARBA" id="ARBA00006914"/>
    </source>
</evidence>
<evidence type="ECO:0000256" key="8">
    <source>
        <dbReference type="ARBA" id="ARBA00068703"/>
    </source>
</evidence>
<dbReference type="Pfam" id="PF09804">
    <property type="entry name" value="DENND11"/>
    <property type="match status" value="1"/>
</dbReference>
<dbReference type="GO" id="GO:0005524">
    <property type="term" value="F:ATP binding"/>
    <property type="evidence" value="ECO:0007669"/>
    <property type="project" value="UniProtKB-KW"/>
</dbReference>
<proteinExistence type="inferred from homology"/>